<dbReference type="AlphaFoldDB" id="A0A0F9F4N5"/>
<proteinExistence type="predicted"/>
<accession>A0A0F9F4N5</accession>
<name>A0A0F9F4N5_9ZZZZ</name>
<evidence type="ECO:0000313" key="1">
    <source>
        <dbReference type="EMBL" id="KKL52205.1"/>
    </source>
</evidence>
<sequence>MPVAEKFIETMPRSIKRIHRKHPAFKESQHIPTVEQQVDIAKFVTYNGLWLVLTYGADLLSLVSPWLGKGFKWIVKRRFKGKWDQKEIGI</sequence>
<protein>
    <submittedName>
        <fullName evidence="1">Uncharacterized protein</fullName>
    </submittedName>
</protein>
<dbReference type="EMBL" id="LAZR01031977">
    <property type="protein sequence ID" value="KKL52205.1"/>
    <property type="molecule type" value="Genomic_DNA"/>
</dbReference>
<organism evidence="1">
    <name type="scientific">marine sediment metagenome</name>
    <dbReference type="NCBI Taxonomy" id="412755"/>
    <lineage>
        <taxon>unclassified sequences</taxon>
        <taxon>metagenomes</taxon>
        <taxon>ecological metagenomes</taxon>
    </lineage>
</organism>
<reference evidence="1" key="1">
    <citation type="journal article" date="2015" name="Nature">
        <title>Complex archaea that bridge the gap between prokaryotes and eukaryotes.</title>
        <authorList>
            <person name="Spang A."/>
            <person name="Saw J.H."/>
            <person name="Jorgensen S.L."/>
            <person name="Zaremba-Niedzwiedzka K."/>
            <person name="Martijn J."/>
            <person name="Lind A.E."/>
            <person name="van Eijk R."/>
            <person name="Schleper C."/>
            <person name="Guy L."/>
            <person name="Ettema T.J."/>
        </authorList>
    </citation>
    <scope>NUCLEOTIDE SEQUENCE</scope>
</reference>
<gene>
    <name evidence="1" type="ORF">LCGC14_2287770</name>
</gene>
<comment type="caution">
    <text evidence="1">The sequence shown here is derived from an EMBL/GenBank/DDBJ whole genome shotgun (WGS) entry which is preliminary data.</text>
</comment>